<evidence type="ECO:0000256" key="6">
    <source>
        <dbReference type="ARBA" id="ARBA00023136"/>
    </source>
</evidence>
<evidence type="ECO:0000313" key="9">
    <source>
        <dbReference type="EMBL" id="KEZ77321.1"/>
    </source>
</evidence>
<dbReference type="Pfam" id="PF03458">
    <property type="entry name" value="Gly_transporter"/>
    <property type="match status" value="2"/>
</dbReference>
<keyword evidence="10" id="KW-1185">Reference proteome</keyword>
<feature type="transmembrane region" description="Helical" evidence="7">
    <location>
        <begin position="150"/>
        <end position="168"/>
    </location>
</feature>
<dbReference type="OrthoDB" id="9791874at2"/>
<comment type="caution">
    <text evidence="9">The sequence shown here is derived from an EMBL/GenBank/DDBJ whole genome shotgun (WGS) entry which is preliminary data.</text>
</comment>
<evidence type="ECO:0000256" key="3">
    <source>
        <dbReference type="ARBA" id="ARBA00022475"/>
    </source>
</evidence>
<feature type="transmembrane region" description="Helical" evidence="7">
    <location>
        <begin position="33"/>
        <end position="52"/>
    </location>
</feature>
<keyword evidence="4 7" id="KW-0812">Transmembrane</keyword>
<evidence type="ECO:0000256" key="7">
    <source>
        <dbReference type="SAM" id="Phobius"/>
    </source>
</evidence>
<gene>
    <name evidence="9" type="ORF">C41B8_10685</name>
</gene>
<accession>A0A084IKT7</accession>
<evidence type="ECO:0000313" key="10">
    <source>
        <dbReference type="Proteomes" id="UP000028302"/>
    </source>
</evidence>
<sequence length="204" mass="20755">MNTLLPVLDLAGTFVFAISGAMAGVNKRLDVFGVAVLAFAAGNAGGILRDLLIGAAPPAAIGHWRYVVVSLIAALVAFFGHRLVERVQSPVSIFDAAGLGLFAVVGARKALDFGLHPVMAAVLGMLTGIGGGIVRDVLLARIPAVLHAELYAVAALAGAAVVVVGAVLGLPPAITAIAGAALCFGLRFMALRHGWRLPVPRIAD</sequence>
<name>A0A084IKT7_SALHC</name>
<feature type="domain" description="Glycine transporter" evidence="8">
    <location>
        <begin position="93"/>
        <end position="164"/>
    </location>
</feature>
<comment type="subcellular location">
    <subcellularLocation>
        <location evidence="1">Cell membrane</location>
        <topology evidence="1">Multi-pass membrane protein</topology>
    </subcellularLocation>
</comment>
<dbReference type="InterPro" id="IPR005115">
    <property type="entry name" value="Gly_transporter"/>
</dbReference>
<dbReference type="EMBL" id="APNK01000014">
    <property type="protein sequence ID" value="KEZ77321.1"/>
    <property type="molecule type" value="Genomic_DNA"/>
</dbReference>
<feature type="transmembrane region" description="Helical" evidence="7">
    <location>
        <begin position="64"/>
        <end position="84"/>
    </location>
</feature>
<evidence type="ECO:0000256" key="1">
    <source>
        <dbReference type="ARBA" id="ARBA00004651"/>
    </source>
</evidence>
<dbReference type="GO" id="GO:0005886">
    <property type="term" value="C:plasma membrane"/>
    <property type="evidence" value="ECO:0007669"/>
    <property type="project" value="UniProtKB-SubCell"/>
</dbReference>
<evidence type="ECO:0000256" key="2">
    <source>
        <dbReference type="ARBA" id="ARBA00008193"/>
    </source>
</evidence>
<evidence type="ECO:0000256" key="5">
    <source>
        <dbReference type="ARBA" id="ARBA00022989"/>
    </source>
</evidence>
<dbReference type="STRING" id="1304275.C41B8_10685"/>
<feature type="domain" description="Glycine transporter" evidence="8">
    <location>
        <begin position="7"/>
        <end position="81"/>
    </location>
</feature>
<dbReference type="eggNOG" id="COG2860">
    <property type="taxonomic scope" value="Bacteria"/>
</dbReference>
<proteinExistence type="inferred from homology"/>
<dbReference type="PANTHER" id="PTHR30506:SF3">
    <property type="entry name" value="UPF0126 INNER MEMBRANE PROTEIN YADS-RELATED"/>
    <property type="match status" value="1"/>
</dbReference>
<evidence type="ECO:0000259" key="8">
    <source>
        <dbReference type="Pfam" id="PF03458"/>
    </source>
</evidence>
<dbReference type="PATRIC" id="fig|1304275.5.peg.2180"/>
<dbReference type="Proteomes" id="UP000028302">
    <property type="component" value="Unassembled WGS sequence"/>
</dbReference>
<reference evidence="9 10" key="1">
    <citation type="submission" date="2013-03" db="EMBL/GenBank/DDBJ databases">
        <title>Salinisphaera hydrothermalis C41B8 Genome Sequencing.</title>
        <authorList>
            <person name="Li C."/>
            <person name="Lai Q."/>
            <person name="Shao Z."/>
        </authorList>
    </citation>
    <scope>NUCLEOTIDE SEQUENCE [LARGE SCALE GENOMIC DNA]</scope>
    <source>
        <strain evidence="9 10">C41B8</strain>
    </source>
</reference>
<feature type="transmembrane region" description="Helical" evidence="7">
    <location>
        <begin position="118"/>
        <end position="138"/>
    </location>
</feature>
<dbReference type="PANTHER" id="PTHR30506">
    <property type="entry name" value="INNER MEMBRANE PROTEIN"/>
    <property type="match status" value="1"/>
</dbReference>
<dbReference type="RefSeq" id="WP_037337718.1">
    <property type="nucleotide sequence ID" value="NZ_APNK01000014.1"/>
</dbReference>
<organism evidence="9 10">
    <name type="scientific">Salinisphaera hydrothermalis (strain C41B8)</name>
    <dbReference type="NCBI Taxonomy" id="1304275"/>
    <lineage>
        <taxon>Bacteria</taxon>
        <taxon>Pseudomonadati</taxon>
        <taxon>Pseudomonadota</taxon>
        <taxon>Gammaproteobacteria</taxon>
        <taxon>Salinisphaerales</taxon>
        <taxon>Salinisphaeraceae</taxon>
        <taxon>Salinisphaera</taxon>
    </lineage>
</organism>
<evidence type="ECO:0000256" key="4">
    <source>
        <dbReference type="ARBA" id="ARBA00022692"/>
    </source>
</evidence>
<keyword evidence="3" id="KW-1003">Cell membrane</keyword>
<feature type="transmembrane region" description="Helical" evidence="7">
    <location>
        <begin position="174"/>
        <end position="191"/>
    </location>
</feature>
<protein>
    <recommendedName>
        <fullName evidence="8">Glycine transporter domain-containing protein</fullName>
    </recommendedName>
</protein>
<keyword evidence="5 7" id="KW-1133">Transmembrane helix</keyword>
<keyword evidence="6 7" id="KW-0472">Membrane</keyword>
<dbReference type="AlphaFoldDB" id="A0A084IKT7"/>
<comment type="similarity">
    <text evidence="2">Belongs to the UPF0126 family.</text>
</comment>